<evidence type="ECO:0000313" key="3">
    <source>
        <dbReference type="Proteomes" id="UP000017836"/>
    </source>
</evidence>
<organism evidence="2 3">
    <name type="scientific">Amborella trichopoda</name>
    <dbReference type="NCBI Taxonomy" id="13333"/>
    <lineage>
        <taxon>Eukaryota</taxon>
        <taxon>Viridiplantae</taxon>
        <taxon>Streptophyta</taxon>
        <taxon>Embryophyta</taxon>
        <taxon>Tracheophyta</taxon>
        <taxon>Spermatophyta</taxon>
        <taxon>Magnoliopsida</taxon>
        <taxon>Amborellales</taxon>
        <taxon>Amborellaceae</taxon>
        <taxon>Amborella</taxon>
    </lineage>
</organism>
<gene>
    <name evidence="2" type="ORF">AMTR_s00044p00093650</name>
</gene>
<dbReference type="AlphaFoldDB" id="U5D6R2"/>
<dbReference type="Gramene" id="ERN17097">
    <property type="protein sequence ID" value="ERN17097"/>
    <property type="gene ID" value="AMTR_s00044p00093650"/>
</dbReference>
<dbReference type="HOGENOM" id="CLU_1079037_0_0_1"/>
<feature type="region of interest" description="Disordered" evidence="1">
    <location>
        <begin position="1"/>
        <end position="42"/>
    </location>
</feature>
<feature type="compositionally biased region" description="Basic and acidic residues" evidence="1">
    <location>
        <begin position="1"/>
        <end position="14"/>
    </location>
</feature>
<name>U5D6R2_AMBTC</name>
<evidence type="ECO:0000313" key="2">
    <source>
        <dbReference type="EMBL" id="ERN17097.1"/>
    </source>
</evidence>
<accession>U5D6R2</accession>
<feature type="compositionally biased region" description="Polar residues" evidence="1">
    <location>
        <begin position="219"/>
        <end position="232"/>
    </location>
</feature>
<sequence>MGYEKPRFTSDFRGRRAFPFSSPPISSTNPASLEPPLNRAPPPPSFNGIPRKTHNLFLQIQCLVDLQSWLYLQFSLPLQLFRSFFSWKSSTWGLWTKPTIHLFSFRLQSTSSIYSVSGFNQPPPFIQFQASIDLLLLPPSCYYTIFYGFRALFSWKFSGRPAMSQAFAPSGLPTMTDSRFQPSSPLRAQSQMLFVPLGPLPQGLSSFMAQRPVNPPRPSFQNPSLQSNAPVSQPSMQAFCGLQASAPVSAPPTFQAAS</sequence>
<dbReference type="EMBL" id="KI392384">
    <property type="protein sequence ID" value="ERN17097.1"/>
    <property type="molecule type" value="Genomic_DNA"/>
</dbReference>
<evidence type="ECO:0000256" key="1">
    <source>
        <dbReference type="SAM" id="MobiDB-lite"/>
    </source>
</evidence>
<feature type="region of interest" description="Disordered" evidence="1">
    <location>
        <begin position="206"/>
        <end position="232"/>
    </location>
</feature>
<proteinExistence type="predicted"/>
<keyword evidence="3" id="KW-1185">Reference proteome</keyword>
<protein>
    <submittedName>
        <fullName evidence="2">Uncharacterized protein</fullName>
    </submittedName>
</protein>
<reference evidence="3" key="1">
    <citation type="journal article" date="2013" name="Science">
        <title>The Amborella genome and the evolution of flowering plants.</title>
        <authorList>
            <consortium name="Amborella Genome Project"/>
        </authorList>
    </citation>
    <scope>NUCLEOTIDE SEQUENCE [LARGE SCALE GENOMIC DNA]</scope>
</reference>
<dbReference type="Proteomes" id="UP000017836">
    <property type="component" value="Unassembled WGS sequence"/>
</dbReference>